<accession>A0A9D8KEC9</accession>
<protein>
    <submittedName>
        <fullName evidence="1">Uncharacterized protein</fullName>
    </submittedName>
</protein>
<gene>
    <name evidence="1" type="ORF">JW984_05200</name>
</gene>
<dbReference type="AlphaFoldDB" id="A0A9D8KEC9"/>
<evidence type="ECO:0000313" key="1">
    <source>
        <dbReference type="EMBL" id="MBN1572578.1"/>
    </source>
</evidence>
<proteinExistence type="predicted"/>
<dbReference type="Proteomes" id="UP000809273">
    <property type="component" value="Unassembled WGS sequence"/>
</dbReference>
<reference evidence="1" key="1">
    <citation type="journal article" date="2021" name="Environ. Microbiol.">
        <title>Genomic characterization of three novel Desulfobacterota classes expand the metabolic and phylogenetic diversity of the phylum.</title>
        <authorList>
            <person name="Murphy C.L."/>
            <person name="Biggerstaff J."/>
            <person name="Eichhorn A."/>
            <person name="Ewing E."/>
            <person name="Shahan R."/>
            <person name="Soriano D."/>
            <person name="Stewart S."/>
            <person name="VanMol K."/>
            <person name="Walker R."/>
            <person name="Walters P."/>
            <person name="Elshahed M.S."/>
            <person name="Youssef N.H."/>
        </authorList>
    </citation>
    <scope>NUCLEOTIDE SEQUENCE</scope>
    <source>
        <strain evidence="1">Zod_Metabat.24</strain>
    </source>
</reference>
<sequence length="1021" mass="119247">MGSYFREDLFDRRITLLDSILDYTQGIGIRNKDFWMLKKSDLRFCLGETEINIRIPFIFGGESEEIIEEALEELLSLIKGRIEPPIIYDSRGGMMISVLDEKVKLPPKGYRLGGDFTTKIEYNSALVTLISDSLMDAGIIVSWLSPKLSGRKLINELTRIYRKAIEEEIRFGGNEKTAFLTHLALSKFLTEKKEIIKKVSIKGISYEKLERSISIFFYALILSIIEDIFNKFRRKQLSYDLKRIEYLLMGSTTPFFALGIKNSLLNSEINPYNLSLKIISKLEGVYSRTAKRAISLFDLLSKMTEAVIRDKALSDDILGFYSTSKFRDDILDYLVLYDDQRDETNAFLSRLAYDEKTFRSLWEDQKTASRLMVGLYKINERHFTDKERTTKVKQMINHLKVYKKWGTLRMFSTGKEGTKFKISEVLKRYIAYRVDLGYDTYITTSKQAFENKKNKLKFNELVHSYDEGRLYRISADHKLTLIKKEGRKEGHLFVDLKGFTRRTRKSGSLVMAEFLKLEFFLPIIEAAKNYYLKVGKDPSLGLDLNNLLGDAVTFSGNILALFELAKEIRKIVSQYQKKLIQKYPEFDERIQREKLKSRYQADLKRLNENSKMIIGTIIELNEIMDAKRGMSPVEMMKAQLSHFNKSIEAYVDAIGEISTRIKDTDRVDIKERLAESEGVLRDKLSFINKGKKELKMEVEKQRLEKRSMEFYKEICQDEIVQIRRLNAMLSTVYKKKTELVQAYYEKLGEIVDLGMNTGLYISYGDVVESVDLKDNIWGDVKVNIADKINEAARGATRSQSIKKRVDRYVERCCFEMENPNLIYPFNVIVGTDYSLIKPIDEEPTFFEEEIDSILDYAERLFADECDGEKKVSGLEIWEKEKEQFNKEFISTSTDIYNLGEALSGDALREFIRESRGRLYFFEKRVLRGELNQEFWKLFAFEGTEIHLIFGVENKKDRDLVEIFRYAGNIDYTGTTKREHTEVYEIIRPTSLFYKFIMDYHFLEWYEGSKVKDEERKGIVRM</sequence>
<reference evidence="1" key="2">
    <citation type="submission" date="2021-01" db="EMBL/GenBank/DDBJ databases">
        <authorList>
            <person name="Hahn C.R."/>
            <person name="Youssef N.H."/>
            <person name="Elshahed M."/>
        </authorList>
    </citation>
    <scope>NUCLEOTIDE SEQUENCE</scope>
    <source>
        <strain evidence="1">Zod_Metabat.24</strain>
    </source>
</reference>
<comment type="caution">
    <text evidence="1">The sequence shown here is derived from an EMBL/GenBank/DDBJ whole genome shotgun (WGS) entry which is preliminary data.</text>
</comment>
<name>A0A9D8KEC9_9DELT</name>
<organism evidence="1 2">
    <name type="scientific">Candidatus Zymogenus saltonus</name>
    <dbReference type="NCBI Taxonomy" id="2844893"/>
    <lineage>
        <taxon>Bacteria</taxon>
        <taxon>Deltaproteobacteria</taxon>
        <taxon>Candidatus Zymogenia</taxon>
        <taxon>Candidatus Zymogeniales</taxon>
        <taxon>Candidatus Zymogenaceae</taxon>
        <taxon>Candidatus Zymogenus</taxon>
    </lineage>
</organism>
<evidence type="ECO:0000313" key="2">
    <source>
        <dbReference type="Proteomes" id="UP000809273"/>
    </source>
</evidence>
<dbReference type="EMBL" id="JAFGIX010000025">
    <property type="protein sequence ID" value="MBN1572578.1"/>
    <property type="molecule type" value="Genomic_DNA"/>
</dbReference>